<feature type="domain" description="VWFA" evidence="3">
    <location>
        <begin position="49"/>
        <end position="247"/>
    </location>
</feature>
<dbReference type="Proteomes" id="UP000256629">
    <property type="component" value="Unassembled WGS sequence"/>
</dbReference>
<dbReference type="RefSeq" id="WP_116525181.1">
    <property type="nucleotide sequence ID" value="NZ_QRDX01000010.1"/>
</dbReference>
<dbReference type="InterPro" id="IPR036465">
    <property type="entry name" value="vWFA_dom_sf"/>
</dbReference>
<keyword evidence="5" id="KW-1185">Reference proteome</keyword>
<dbReference type="Pfam" id="PF00092">
    <property type="entry name" value="VWA"/>
    <property type="match status" value="1"/>
</dbReference>
<evidence type="ECO:0000313" key="5">
    <source>
        <dbReference type="Proteomes" id="UP000256629"/>
    </source>
</evidence>
<dbReference type="CDD" id="cd00198">
    <property type="entry name" value="vWFA"/>
    <property type="match status" value="1"/>
</dbReference>
<proteinExistence type="predicted"/>
<protein>
    <submittedName>
        <fullName evidence="4">von Willebrand factor type A domain-containing protein</fullName>
    </submittedName>
</protein>
<dbReference type="InterPro" id="IPR002035">
    <property type="entry name" value="VWF_A"/>
</dbReference>
<evidence type="ECO:0000313" key="4">
    <source>
        <dbReference type="EMBL" id="RED44795.1"/>
    </source>
</evidence>
<dbReference type="Gene3D" id="3.40.50.410">
    <property type="entry name" value="von Willebrand factor, type A domain"/>
    <property type="match status" value="1"/>
</dbReference>
<feature type="signal peptide" evidence="2">
    <location>
        <begin position="1"/>
        <end position="22"/>
    </location>
</feature>
<dbReference type="PROSITE" id="PS50234">
    <property type="entry name" value="VWFA"/>
    <property type="match status" value="1"/>
</dbReference>
<accession>A0A3D9H5L2</accession>
<evidence type="ECO:0000256" key="1">
    <source>
        <dbReference type="SAM" id="MobiDB-lite"/>
    </source>
</evidence>
<keyword evidence="2" id="KW-0732">Signal</keyword>
<dbReference type="EMBL" id="QRDX01000010">
    <property type="protein sequence ID" value="RED44795.1"/>
    <property type="molecule type" value="Genomic_DNA"/>
</dbReference>
<sequence length="388" mass="43850">MKSHFKTLILSLAITGFMVCNANSKKPNLNLVEVDKTFIHPNPNKQYIKVALLLDTSNSMDGLIDQAKAQLWDIVNELSYAKCRNEKPNLKIALYEYGNDRLNGDEGFIRQVLPFSDDLDDISKELFSLTTNGGNEYCGQVIQTSLNQLNWGNNPDDLKLIFIAGNEPFTQGHVNYKDAAVNANEKDVTINTIFCGNHNQGISTFWKDGAKLTNGDYMAINHNQRTVHIASPYDYEILILNQQLNKTYIGYGTKGRAKAAEQAMQDTNAISYGNANAVKRSVSKSSHFYKNSSWDLVDAVENEEVVIEDLKEEALPNELKGKSDAEIKAYVIKKKLERENIQKQIQELNTKRTKYISDNTKTKNNNGLENAMTKSIKEQAKKKQYTWD</sequence>
<dbReference type="SUPFAM" id="SSF53300">
    <property type="entry name" value="vWA-like"/>
    <property type="match status" value="1"/>
</dbReference>
<dbReference type="OrthoDB" id="5827268at2"/>
<name>A0A3D9H5L2_9FLAO</name>
<organism evidence="4 5">
    <name type="scientific">Seonamhaeicola aphaedonensis</name>
    <dbReference type="NCBI Taxonomy" id="1461338"/>
    <lineage>
        <taxon>Bacteria</taxon>
        <taxon>Pseudomonadati</taxon>
        <taxon>Bacteroidota</taxon>
        <taxon>Flavobacteriia</taxon>
        <taxon>Flavobacteriales</taxon>
        <taxon>Flavobacteriaceae</taxon>
    </lineage>
</organism>
<feature type="compositionally biased region" description="Polar residues" evidence="1">
    <location>
        <begin position="356"/>
        <end position="368"/>
    </location>
</feature>
<dbReference type="AlphaFoldDB" id="A0A3D9H5L2"/>
<reference evidence="4 5" key="1">
    <citation type="submission" date="2018-07" db="EMBL/GenBank/DDBJ databases">
        <title>Genomic Encyclopedia of Type Strains, Phase III (KMG-III): the genomes of soil and plant-associated and newly described type strains.</title>
        <authorList>
            <person name="Whitman W."/>
        </authorList>
    </citation>
    <scope>NUCLEOTIDE SEQUENCE [LARGE SCALE GENOMIC DNA]</scope>
    <source>
        <strain evidence="4 5">CECT 8487</strain>
    </source>
</reference>
<evidence type="ECO:0000256" key="2">
    <source>
        <dbReference type="SAM" id="SignalP"/>
    </source>
</evidence>
<gene>
    <name evidence="4" type="ORF">DFQ02_11098</name>
</gene>
<feature type="chain" id="PRO_5017685761" evidence="2">
    <location>
        <begin position="23"/>
        <end position="388"/>
    </location>
</feature>
<feature type="region of interest" description="Disordered" evidence="1">
    <location>
        <begin position="356"/>
        <end position="388"/>
    </location>
</feature>
<comment type="caution">
    <text evidence="4">The sequence shown here is derived from an EMBL/GenBank/DDBJ whole genome shotgun (WGS) entry which is preliminary data.</text>
</comment>
<evidence type="ECO:0000259" key="3">
    <source>
        <dbReference type="PROSITE" id="PS50234"/>
    </source>
</evidence>